<evidence type="ECO:0000256" key="1">
    <source>
        <dbReference type="ARBA" id="ARBA00004389"/>
    </source>
</evidence>
<proteinExistence type="predicted"/>
<dbReference type="PROSITE" id="PS00194">
    <property type="entry name" value="THIOREDOXIN_1"/>
    <property type="match status" value="1"/>
</dbReference>
<dbReference type="PROSITE" id="PS51352">
    <property type="entry name" value="THIOREDOXIN_2"/>
    <property type="match status" value="2"/>
</dbReference>
<dbReference type="Pfam" id="PF00085">
    <property type="entry name" value="Thioredoxin"/>
    <property type="match status" value="2"/>
</dbReference>
<feature type="domain" description="Thioredoxin" evidence="8">
    <location>
        <begin position="17"/>
        <end position="157"/>
    </location>
</feature>
<evidence type="ECO:0000313" key="10">
    <source>
        <dbReference type="Proteomes" id="UP001194580"/>
    </source>
</evidence>
<dbReference type="InterPro" id="IPR036249">
    <property type="entry name" value="Thioredoxin-like_sf"/>
</dbReference>
<keyword evidence="7" id="KW-0732">Signal</keyword>
<dbReference type="Proteomes" id="UP001194580">
    <property type="component" value="Unassembled WGS sequence"/>
</dbReference>
<dbReference type="PANTHER" id="PTHR46426">
    <property type="entry name" value="PROTEIN DISULFIDE-ISOMERASE TMX3"/>
    <property type="match status" value="1"/>
</dbReference>
<protein>
    <recommendedName>
        <fullName evidence="8">Thioredoxin domain-containing protein</fullName>
    </recommendedName>
</protein>
<comment type="subcellular location">
    <subcellularLocation>
        <location evidence="1">Endoplasmic reticulum membrane</location>
        <topology evidence="1">Single-pass membrane protein</topology>
    </subcellularLocation>
</comment>
<dbReference type="AlphaFoldDB" id="A0AAD4DJN6"/>
<dbReference type="GO" id="GO:0005789">
    <property type="term" value="C:endoplasmic reticulum membrane"/>
    <property type="evidence" value="ECO:0007669"/>
    <property type="project" value="UniProtKB-SubCell"/>
</dbReference>
<evidence type="ECO:0000256" key="6">
    <source>
        <dbReference type="SAM" id="Phobius"/>
    </source>
</evidence>
<evidence type="ECO:0000256" key="3">
    <source>
        <dbReference type="ARBA" id="ARBA00022989"/>
    </source>
</evidence>
<dbReference type="Gene3D" id="3.40.30.10">
    <property type="entry name" value="Glutaredoxin"/>
    <property type="match status" value="3"/>
</dbReference>
<sequence length="574" mass="63179">MFIRNALSVVLAIAVCASFNNGAHASDASKSLTGADFAANVASGTTFVKFYSPQCGHCIRLGMGTFEGRHVFCFLKLDYDEPSPTWEKLAVNHQDWASAKDFKFAEVNCLLEGDVCDDNDVQSYPNMQLFHQGKSVHLYQGGRSIEDLTDFVTTKSQEYEVKASANTNKFAQDSNVNTQGKVIVLDNKNYESSLKNGEPWLVEYYAPWCGHCKALAPTYEELAKELKGKVNVAKVDCPANDAVCRSQKVRGYPTIKLHQNGQASEFNGQRQLANLAAFAVGGTISSVKPLTAQAFEEIKTGSDVSFIYVYDANTNQDVSASIDKQSQTFYEQVSIYSTKDATIARQLSLTSLPALVVLKDNRQYDYQGSITNQLASKEPLVPVLNKRNTATILNSPGWVLLGLLDPERPASTVAYRAIVETAHKYKKTLIAGERTLLEGKPLRFATLDGTKWTRYISEALGVDPVNLPAIVAVNSDKETLYPHASDERRVAFNEEALWEYILDMEGGRLTEKSTISSTQRTFRQISHRVSSVFAVVAAHPFVAMILFSAAAYGIFRILCGAGPEDRLDGLSKAD</sequence>
<reference evidence="9" key="1">
    <citation type="journal article" date="2020" name="Fungal Divers.">
        <title>Resolving the Mortierellaceae phylogeny through synthesis of multi-gene phylogenetics and phylogenomics.</title>
        <authorList>
            <person name="Vandepol N."/>
            <person name="Liber J."/>
            <person name="Desiro A."/>
            <person name="Na H."/>
            <person name="Kennedy M."/>
            <person name="Barry K."/>
            <person name="Grigoriev I.V."/>
            <person name="Miller A.N."/>
            <person name="O'Donnell K."/>
            <person name="Stajich J.E."/>
            <person name="Bonito G."/>
        </authorList>
    </citation>
    <scope>NUCLEOTIDE SEQUENCE</scope>
    <source>
        <strain evidence="9">NRRL 28262</strain>
    </source>
</reference>
<evidence type="ECO:0000256" key="4">
    <source>
        <dbReference type="ARBA" id="ARBA00023136"/>
    </source>
</evidence>
<comment type="caution">
    <text evidence="9">The sequence shown here is derived from an EMBL/GenBank/DDBJ whole genome shotgun (WGS) entry which is preliminary data.</text>
</comment>
<dbReference type="PANTHER" id="PTHR46426:SF1">
    <property type="entry name" value="PROTEIN DISULFIDE-ISOMERASE TMX3"/>
    <property type="match status" value="1"/>
</dbReference>
<comment type="function">
    <text evidence="5">Probable disulfide isomerase, which participates in the folding of proteins containing disulfide bonds. May act as a dithiol oxidase. Acts as a regulator of endoplasmic reticulum-mitochondria contact sites via its ability to regulate redox signals.</text>
</comment>
<evidence type="ECO:0000256" key="5">
    <source>
        <dbReference type="ARBA" id="ARBA00045246"/>
    </source>
</evidence>
<dbReference type="PRINTS" id="PR00421">
    <property type="entry name" value="THIOREDOXIN"/>
</dbReference>
<evidence type="ECO:0000256" key="2">
    <source>
        <dbReference type="ARBA" id="ARBA00022692"/>
    </source>
</evidence>
<organism evidence="9 10">
    <name type="scientific">Linnemannia exigua</name>
    <dbReference type="NCBI Taxonomy" id="604196"/>
    <lineage>
        <taxon>Eukaryota</taxon>
        <taxon>Fungi</taxon>
        <taxon>Fungi incertae sedis</taxon>
        <taxon>Mucoromycota</taxon>
        <taxon>Mortierellomycotina</taxon>
        <taxon>Mortierellomycetes</taxon>
        <taxon>Mortierellales</taxon>
        <taxon>Mortierellaceae</taxon>
        <taxon>Linnemannia</taxon>
    </lineage>
</organism>
<dbReference type="CDD" id="cd02961">
    <property type="entry name" value="PDI_a_family"/>
    <property type="match status" value="1"/>
</dbReference>
<dbReference type="InterPro" id="IPR013766">
    <property type="entry name" value="Thioredoxin_domain"/>
</dbReference>
<dbReference type="Pfam" id="PF13848">
    <property type="entry name" value="Thioredoxin_6"/>
    <property type="match status" value="1"/>
</dbReference>
<dbReference type="InterPro" id="IPR017937">
    <property type="entry name" value="Thioredoxin_CS"/>
</dbReference>
<feature type="domain" description="Thioredoxin" evidence="8">
    <location>
        <begin position="161"/>
        <end position="300"/>
    </location>
</feature>
<keyword evidence="4 6" id="KW-0472">Membrane</keyword>
<dbReference type="EMBL" id="JAAAIL010000091">
    <property type="protein sequence ID" value="KAG0279973.1"/>
    <property type="molecule type" value="Genomic_DNA"/>
</dbReference>
<feature type="transmembrane region" description="Helical" evidence="6">
    <location>
        <begin position="532"/>
        <end position="555"/>
    </location>
</feature>
<feature type="signal peptide" evidence="7">
    <location>
        <begin position="1"/>
        <end position="25"/>
    </location>
</feature>
<feature type="chain" id="PRO_5042155112" description="Thioredoxin domain-containing protein" evidence="7">
    <location>
        <begin position="26"/>
        <end position="574"/>
    </location>
</feature>
<accession>A0AAD4DJN6</accession>
<keyword evidence="3 6" id="KW-1133">Transmembrane helix</keyword>
<keyword evidence="2 6" id="KW-0812">Transmembrane</keyword>
<name>A0AAD4DJN6_9FUNG</name>
<evidence type="ECO:0000313" key="9">
    <source>
        <dbReference type="EMBL" id="KAG0279973.1"/>
    </source>
</evidence>
<dbReference type="InterPro" id="IPR052250">
    <property type="entry name" value="PDI_TMX3"/>
</dbReference>
<gene>
    <name evidence="9" type="ORF">BGZ95_011717</name>
</gene>
<keyword evidence="10" id="KW-1185">Reference proteome</keyword>
<dbReference type="SUPFAM" id="SSF52833">
    <property type="entry name" value="Thioredoxin-like"/>
    <property type="match status" value="4"/>
</dbReference>
<evidence type="ECO:0000256" key="7">
    <source>
        <dbReference type="SAM" id="SignalP"/>
    </source>
</evidence>
<evidence type="ECO:0000259" key="8">
    <source>
        <dbReference type="PROSITE" id="PS51352"/>
    </source>
</evidence>